<keyword evidence="2" id="KW-0812">Transmembrane</keyword>
<evidence type="ECO:0000313" key="3">
    <source>
        <dbReference type="EMBL" id="ANS25753.1"/>
    </source>
</evidence>
<gene>
    <name evidence="4" type="ORF">O4328_38890</name>
    <name evidence="5" type="ORF">Q5707_05395</name>
    <name evidence="3" type="ORF">R1CP_05085</name>
</gene>
<dbReference type="AlphaFoldDB" id="A0A1B1JZF7"/>
<dbReference type="PATRIC" id="fig|37919.13.peg.1036"/>
<dbReference type="EMBL" id="CP009111">
    <property type="protein sequence ID" value="ANS25753.1"/>
    <property type="molecule type" value="Genomic_DNA"/>
</dbReference>
<name>A0A1B1JZF7_RHOOP</name>
<feature type="region of interest" description="Disordered" evidence="1">
    <location>
        <begin position="1"/>
        <end position="24"/>
    </location>
</feature>
<dbReference type="Proteomes" id="UP001231166">
    <property type="component" value="Chromosome"/>
</dbReference>
<reference evidence="5" key="3">
    <citation type="submission" date="2023-07" db="EMBL/GenBank/DDBJ databases">
        <title>Genomic analysis of Rhodococcus opacus VOC-14 with glycol ethers degradation activity.</title>
        <authorList>
            <person name="Narkevich D.A."/>
            <person name="Hlushen A.M."/>
            <person name="Akhremchuk A.E."/>
            <person name="Sikolenko M.A."/>
            <person name="Valentovich L.N."/>
        </authorList>
    </citation>
    <scope>NUCLEOTIDE SEQUENCE</scope>
    <source>
        <strain evidence="5">VOC-14</strain>
    </source>
</reference>
<dbReference type="Proteomes" id="UP001066327">
    <property type="component" value="Unassembled WGS sequence"/>
</dbReference>
<feature type="transmembrane region" description="Helical" evidence="2">
    <location>
        <begin position="27"/>
        <end position="44"/>
    </location>
</feature>
<keyword evidence="2" id="KW-1133">Transmembrane helix</keyword>
<evidence type="ECO:0000313" key="7">
    <source>
        <dbReference type="Proteomes" id="UP001066327"/>
    </source>
</evidence>
<feature type="transmembrane region" description="Helical" evidence="2">
    <location>
        <begin position="50"/>
        <end position="71"/>
    </location>
</feature>
<evidence type="ECO:0000313" key="4">
    <source>
        <dbReference type="EMBL" id="MCZ4589537.1"/>
    </source>
</evidence>
<dbReference type="Proteomes" id="UP000186108">
    <property type="component" value="Chromosome"/>
</dbReference>
<evidence type="ECO:0000256" key="2">
    <source>
        <dbReference type="SAM" id="Phobius"/>
    </source>
</evidence>
<evidence type="ECO:0000313" key="6">
    <source>
        <dbReference type="Proteomes" id="UP000186108"/>
    </source>
</evidence>
<evidence type="ECO:0000313" key="5">
    <source>
        <dbReference type="EMBL" id="WLF48440.1"/>
    </source>
</evidence>
<reference evidence="4" key="2">
    <citation type="submission" date="2022-12" db="EMBL/GenBank/DDBJ databases">
        <authorList>
            <person name="Krivoruchko A.V."/>
            <person name="Elkin A."/>
        </authorList>
    </citation>
    <scope>NUCLEOTIDE SEQUENCE</scope>
    <source>
        <strain evidence="4">IEGM 249</strain>
    </source>
</reference>
<proteinExistence type="predicted"/>
<evidence type="ECO:0000256" key="1">
    <source>
        <dbReference type="SAM" id="MobiDB-lite"/>
    </source>
</evidence>
<dbReference type="EMBL" id="JAPWIS010000033">
    <property type="protein sequence ID" value="MCZ4589537.1"/>
    <property type="molecule type" value="Genomic_DNA"/>
</dbReference>
<sequence length="75" mass="7692">MTLAHNALRTRTPRHAKNQQDEPDRRFSLGTALIAALVAAVPAVSVTGSAVLAAVTGASVLIGVLLAAYLISSLI</sequence>
<accession>A0A1B1JZF7</accession>
<keyword evidence="7" id="KW-1185">Reference proteome</keyword>
<reference evidence="3 6" key="1">
    <citation type="submission" date="2014-07" db="EMBL/GenBank/DDBJ databases">
        <authorList>
            <person name="Zhang J.E."/>
            <person name="Yang H."/>
            <person name="Guo J."/>
            <person name="Deng Z."/>
            <person name="Luo H."/>
            <person name="Luo M."/>
            <person name="Zhao B."/>
        </authorList>
    </citation>
    <scope>NUCLEOTIDE SEQUENCE [LARGE SCALE GENOMIC DNA]</scope>
    <source>
        <strain evidence="3 6">1CP</strain>
    </source>
</reference>
<dbReference type="EMBL" id="CP130953">
    <property type="protein sequence ID" value="WLF48440.1"/>
    <property type="molecule type" value="Genomic_DNA"/>
</dbReference>
<dbReference type="RefSeq" id="WP_005262851.1">
    <property type="nucleotide sequence ID" value="NZ_CAJUXZ010000001.1"/>
</dbReference>
<protein>
    <submittedName>
        <fullName evidence="3">Uncharacterized protein</fullName>
    </submittedName>
</protein>
<keyword evidence="2" id="KW-0472">Membrane</keyword>
<organism evidence="3 6">
    <name type="scientific">Rhodococcus opacus</name>
    <name type="common">Nocardia opaca</name>
    <dbReference type="NCBI Taxonomy" id="37919"/>
    <lineage>
        <taxon>Bacteria</taxon>
        <taxon>Bacillati</taxon>
        <taxon>Actinomycetota</taxon>
        <taxon>Actinomycetes</taxon>
        <taxon>Mycobacteriales</taxon>
        <taxon>Nocardiaceae</taxon>
        <taxon>Rhodococcus</taxon>
    </lineage>
</organism>